<evidence type="ECO:0000256" key="4">
    <source>
        <dbReference type="ARBA" id="ARBA00049203"/>
    </source>
</evidence>
<dbReference type="SUPFAM" id="SSF53474">
    <property type="entry name" value="alpha/beta-Hydrolases"/>
    <property type="match status" value="1"/>
</dbReference>
<dbReference type="InterPro" id="IPR029058">
    <property type="entry name" value="AB_hydrolase_fold"/>
</dbReference>
<sequence length="407" mass="44263">MEGSALKKVRSKLIAPLGLPPTSSRSFARPTGMIKKRVYNPVHWSQYFTTSEKIVVNEDGDSFQIYRRGFSGPLLVLLHGGGFSALSWALFAECIENLVSCQVLAIDMRGHGDSKTHNDENLSAETQADDIVSVVKHVFGQEPPPIVLVGHSMGGAIAVHAAATEQLPTIAGLIVIDVVEGTAMEALASMQSFLRSRPKQFQSLEQAIEWSVRSGQIRNGESARVSMPGQLSSDATGLCATSEVSSTTISPSKSSPNDPLAASSVSQFKHGECITEEDEKEKVESSLSPVQDSEFFPPSVSPKSGYHWRIDLTKTEHQWPGWFHGLSAKFLAIPVAKLLLLAGIDRLDRELTVGQMQGKFQMQVLPQCGHAVHEDVPDKVAEVVATFLVRNRLTSPSDKFSWVMPAC</sequence>
<evidence type="ECO:0000256" key="6">
    <source>
        <dbReference type="PIRSR" id="PIRSR022950-1"/>
    </source>
</evidence>
<dbReference type="Pfam" id="PF12697">
    <property type="entry name" value="Abhydrolase_6"/>
    <property type="match status" value="1"/>
</dbReference>
<dbReference type="GO" id="GO:0051723">
    <property type="term" value="F:protein methylesterase activity"/>
    <property type="evidence" value="ECO:0007669"/>
    <property type="project" value="UniProtKB-EC"/>
</dbReference>
<accession>A0A4Y7NM20</accession>
<keyword evidence="2 5" id="KW-0719">Serine esterase</keyword>
<dbReference type="EMBL" id="LR024671">
    <property type="protein sequence ID" value="SVE94290.1"/>
    <property type="molecule type" value="mRNA"/>
</dbReference>
<dbReference type="PIRSF" id="PIRSF022950">
    <property type="entry name" value="PPase_methylesterase_euk"/>
    <property type="match status" value="1"/>
</dbReference>
<evidence type="ECO:0000313" key="9">
    <source>
        <dbReference type="EMBL" id="SVE94290.1"/>
    </source>
</evidence>
<dbReference type="PRINTS" id="PR00412">
    <property type="entry name" value="EPOXHYDRLASE"/>
</dbReference>
<feature type="domain" description="AB hydrolase-1" evidence="8">
    <location>
        <begin position="75"/>
        <end position="383"/>
    </location>
</feature>
<protein>
    <recommendedName>
        <fullName evidence="5">Protein phosphatase methylesterase 1</fullName>
        <shortName evidence="5">PME-1</shortName>
        <ecNumber evidence="5">3.1.1.-</ecNumber>
    </recommendedName>
</protein>
<evidence type="ECO:0000256" key="3">
    <source>
        <dbReference type="ARBA" id="ARBA00022801"/>
    </source>
</evidence>
<keyword evidence="3 5" id="KW-0378">Hydrolase</keyword>
<organism evidence="9">
    <name type="scientific">Simocephalus serrulatus</name>
    <dbReference type="NCBI Taxonomy" id="117539"/>
    <lineage>
        <taxon>Eukaryota</taxon>
        <taxon>Metazoa</taxon>
        <taxon>Ecdysozoa</taxon>
        <taxon>Arthropoda</taxon>
        <taxon>Crustacea</taxon>
        <taxon>Branchiopoda</taxon>
        <taxon>Diplostraca</taxon>
        <taxon>Cladocera</taxon>
        <taxon>Anomopoda</taxon>
        <taxon>Daphniidae</taxon>
        <taxon>Simocephalus</taxon>
    </lineage>
</organism>
<dbReference type="InterPro" id="IPR000073">
    <property type="entry name" value="AB_hydrolase_1"/>
</dbReference>
<evidence type="ECO:0000259" key="8">
    <source>
        <dbReference type="Pfam" id="PF12697"/>
    </source>
</evidence>
<feature type="region of interest" description="Disordered" evidence="7">
    <location>
        <begin position="242"/>
        <end position="295"/>
    </location>
</feature>
<reference evidence="9" key="1">
    <citation type="submission" date="2018-08" db="EMBL/GenBank/DDBJ databases">
        <authorList>
            <person name="Cornetti L."/>
        </authorList>
    </citation>
    <scope>NUCLEOTIDE SEQUENCE</scope>
    <source>
        <strain evidence="9">OM-SAIQ-clone2</strain>
    </source>
</reference>
<feature type="active site" evidence="6">
    <location>
        <position position="370"/>
    </location>
</feature>
<comment type="catalytic activity">
    <reaction evidence="4">
        <text>[phosphatase 2A protein]-C-terminal L-leucine methyl ester + H2O = [phosphatase 2A protein]-C-terminal L-leucine + methanol + H(+)</text>
        <dbReference type="Rhea" id="RHEA:48548"/>
        <dbReference type="Rhea" id="RHEA-COMP:12134"/>
        <dbReference type="Rhea" id="RHEA-COMP:12135"/>
        <dbReference type="ChEBI" id="CHEBI:15377"/>
        <dbReference type="ChEBI" id="CHEBI:15378"/>
        <dbReference type="ChEBI" id="CHEBI:17790"/>
        <dbReference type="ChEBI" id="CHEBI:90516"/>
        <dbReference type="ChEBI" id="CHEBI:90517"/>
        <dbReference type="EC" id="3.1.1.89"/>
    </reaction>
</comment>
<comment type="function">
    <text evidence="5">Demethylates proteins that have been reversibly carboxymethylated.</text>
</comment>
<dbReference type="EC" id="3.1.1.-" evidence="5"/>
<name>A0A4Y7NM20_9CRUS</name>
<comment type="similarity">
    <text evidence="1 5">Belongs to the AB hydrolase superfamily.</text>
</comment>
<evidence type="ECO:0000256" key="5">
    <source>
        <dbReference type="PIRNR" id="PIRNR022950"/>
    </source>
</evidence>
<dbReference type="PANTHER" id="PTHR14189">
    <property type="entry name" value="PROTEIN PHOSPHATASE METHYLESTERASE-1 RELATED"/>
    <property type="match status" value="1"/>
</dbReference>
<feature type="compositionally biased region" description="Low complexity" evidence="7">
    <location>
        <begin position="242"/>
        <end position="255"/>
    </location>
</feature>
<dbReference type="AlphaFoldDB" id="A0A4Y7NM20"/>
<proteinExistence type="evidence at transcript level"/>
<feature type="active site" evidence="6">
    <location>
        <position position="152"/>
    </location>
</feature>
<dbReference type="InterPro" id="IPR000639">
    <property type="entry name" value="Epox_hydrolase-like"/>
</dbReference>
<evidence type="ECO:0000256" key="7">
    <source>
        <dbReference type="SAM" id="MobiDB-lite"/>
    </source>
</evidence>
<dbReference type="PANTHER" id="PTHR14189:SF0">
    <property type="entry name" value="PROTEIN PHOSPHATASE METHYLESTERASE 1"/>
    <property type="match status" value="1"/>
</dbReference>
<gene>
    <name evidence="9" type="primary">EOG090X07NZ</name>
</gene>
<feature type="active site" evidence="6">
    <location>
        <position position="177"/>
    </location>
</feature>
<dbReference type="InterPro" id="IPR016812">
    <property type="entry name" value="PPase_methylesterase_euk"/>
</dbReference>
<dbReference type="Gene3D" id="3.40.50.1820">
    <property type="entry name" value="alpha/beta hydrolase"/>
    <property type="match status" value="1"/>
</dbReference>
<evidence type="ECO:0000256" key="2">
    <source>
        <dbReference type="ARBA" id="ARBA00022487"/>
    </source>
</evidence>
<evidence type="ECO:0000256" key="1">
    <source>
        <dbReference type="ARBA" id="ARBA00008645"/>
    </source>
</evidence>